<dbReference type="OrthoDB" id="114678at2759"/>
<name>A0A225V2S2_9STRA</name>
<comment type="caution">
    <text evidence="1">The sequence shown here is derived from an EMBL/GenBank/DDBJ whole genome shotgun (WGS) entry which is preliminary data.</text>
</comment>
<dbReference type="Proteomes" id="UP000198211">
    <property type="component" value="Unassembled WGS sequence"/>
</dbReference>
<evidence type="ECO:0008006" key="3">
    <source>
        <dbReference type="Google" id="ProtNLM"/>
    </source>
</evidence>
<evidence type="ECO:0000313" key="2">
    <source>
        <dbReference type="Proteomes" id="UP000198211"/>
    </source>
</evidence>
<dbReference type="AlphaFoldDB" id="A0A225V2S2"/>
<gene>
    <name evidence="1" type="ORF">PHMEG_00030037</name>
</gene>
<protein>
    <recommendedName>
        <fullName evidence="3">HAT C-terminal dimerisation domain-containing protein</fullName>
    </recommendedName>
</protein>
<accession>A0A225V2S2</accession>
<keyword evidence="2" id="KW-1185">Reference proteome</keyword>
<sequence>MPNATRWSSMYDMMQRSSELHAHARLIEDVEDTLPSSNNHKKLIEVLVDLRKMKSVYAVRGNKYGIVHSSAFESGVVKVCGDARLTPGEATALKQFERLHEQDAQCAATGKRKKRADDYASQIIRQGGNKKSKNNTASYTALAALVPPTSNTCERLFSEYKVVLTPRRSSLLPAHFETLLFLRVNKDLGDVTSMT</sequence>
<dbReference type="SUPFAM" id="SSF53098">
    <property type="entry name" value="Ribonuclease H-like"/>
    <property type="match status" value="1"/>
</dbReference>
<dbReference type="EMBL" id="NBNE01008848">
    <property type="protein sequence ID" value="OWY99036.1"/>
    <property type="molecule type" value="Genomic_DNA"/>
</dbReference>
<dbReference type="InterPro" id="IPR012337">
    <property type="entry name" value="RNaseH-like_sf"/>
</dbReference>
<evidence type="ECO:0000313" key="1">
    <source>
        <dbReference type="EMBL" id="OWY99036.1"/>
    </source>
</evidence>
<proteinExistence type="predicted"/>
<reference evidence="2" key="1">
    <citation type="submission" date="2017-03" db="EMBL/GenBank/DDBJ databases">
        <title>Phytopthora megakarya and P. palmivora, two closely related causual agents of cacao black pod achieved similar genome size and gene model numbers by different mechanisms.</title>
        <authorList>
            <person name="Ali S."/>
            <person name="Shao J."/>
            <person name="Larry D.J."/>
            <person name="Kronmiller B."/>
            <person name="Shen D."/>
            <person name="Strem M.D."/>
            <person name="Melnick R.L."/>
            <person name="Guiltinan M.J."/>
            <person name="Tyler B.M."/>
            <person name="Meinhardt L.W."/>
            <person name="Bailey B.A."/>
        </authorList>
    </citation>
    <scope>NUCLEOTIDE SEQUENCE [LARGE SCALE GENOMIC DNA]</scope>
    <source>
        <strain evidence="2">zdho120</strain>
    </source>
</reference>
<dbReference type="PANTHER" id="PTHR40866">
    <property type="entry name" value="BED-TYPE DOMAIN-CONTAINING PROTEIN"/>
    <property type="match status" value="1"/>
</dbReference>
<dbReference type="PANTHER" id="PTHR40866:SF1">
    <property type="entry name" value="BED-TYPE DOMAIN-CONTAINING PROTEIN"/>
    <property type="match status" value="1"/>
</dbReference>
<organism evidence="1 2">
    <name type="scientific">Phytophthora megakarya</name>
    <dbReference type="NCBI Taxonomy" id="4795"/>
    <lineage>
        <taxon>Eukaryota</taxon>
        <taxon>Sar</taxon>
        <taxon>Stramenopiles</taxon>
        <taxon>Oomycota</taxon>
        <taxon>Peronosporomycetes</taxon>
        <taxon>Peronosporales</taxon>
        <taxon>Peronosporaceae</taxon>
        <taxon>Phytophthora</taxon>
    </lineage>
</organism>